<sequence>MPSSLFYPFNITRPNDALITVKISNNFLIAATVKNTLVKFDLKKYSDFSEVEICRSTDDRVHNIFMDPKGRHIIISMQSGSNFYTTRSMKKVRPIHKAKDYLIDSVAWNKHNISDNTTQEILIGTNDGLIFETQLSTGDESRFLSSNVEQFWKQVPFDIFYCFLIVIINLLL</sequence>
<organism evidence="2 3">
    <name type="scientific">Protopolystoma xenopodis</name>
    <dbReference type="NCBI Taxonomy" id="117903"/>
    <lineage>
        <taxon>Eukaryota</taxon>
        <taxon>Metazoa</taxon>
        <taxon>Spiralia</taxon>
        <taxon>Lophotrochozoa</taxon>
        <taxon>Platyhelminthes</taxon>
        <taxon>Monogenea</taxon>
        <taxon>Polyopisthocotylea</taxon>
        <taxon>Polystomatidea</taxon>
        <taxon>Polystomatidae</taxon>
        <taxon>Protopolystoma</taxon>
    </lineage>
</organism>
<evidence type="ECO:0000313" key="2">
    <source>
        <dbReference type="EMBL" id="VEL32331.1"/>
    </source>
</evidence>
<dbReference type="Pfam" id="PF05131">
    <property type="entry name" value="Pep3_Vps18"/>
    <property type="match status" value="1"/>
</dbReference>
<dbReference type="OrthoDB" id="1845386at2759"/>
<gene>
    <name evidence="2" type="ORF">PXEA_LOCUS25771</name>
</gene>
<comment type="caution">
    <text evidence="2">The sequence shown here is derived from an EMBL/GenBank/DDBJ whole genome shotgun (WGS) entry which is preliminary data.</text>
</comment>
<feature type="domain" description="Pep3/Vps18 beta-propeller" evidence="1">
    <location>
        <begin position="14"/>
        <end position="155"/>
    </location>
</feature>
<name>A0A3S5B395_9PLAT</name>
<evidence type="ECO:0000313" key="3">
    <source>
        <dbReference type="Proteomes" id="UP000784294"/>
    </source>
</evidence>
<keyword evidence="3" id="KW-1185">Reference proteome</keyword>
<dbReference type="InterPro" id="IPR036322">
    <property type="entry name" value="WD40_repeat_dom_sf"/>
</dbReference>
<dbReference type="AlphaFoldDB" id="A0A3S5B395"/>
<protein>
    <recommendedName>
        <fullName evidence="1">Pep3/Vps18 beta-propeller domain-containing protein</fullName>
    </recommendedName>
</protein>
<accession>A0A3S5B395</accession>
<dbReference type="EMBL" id="CAAALY010133098">
    <property type="protein sequence ID" value="VEL32331.1"/>
    <property type="molecule type" value="Genomic_DNA"/>
</dbReference>
<evidence type="ECO:0000259" key="1">
    <source>
        <dbReference type="Pfam" id="PF05131"/>
    </source>
</evidence>
<proteinExistence type="predicted"/>
<dbReference type="SUPFAM" id="SSF50978">
    <property type="entry name" value="WD40 repeat-like"/>
    <property type="match status" value="1"/>
</dbReference>
<reference evidence="2" key="1">
    <citation type="submission" date="2018-11" db="EMBL/GenBank/DDBJ databases">
        <authorList>
            <consortium name="Pathogen Informatics"/>
        </authorList>
    </citation>
    <scope>NUCLEOTIDE SEQUENCE</scope>
</reference>
<dbReference type="InterPro" id="IPR007810">
    <property type="entry name" value="Pep3/Vps18_beta-prop"/>
</dbReference>
<dbReference type="Proteomes" id="UP000784294">
    <property type="component" value="Unassembled WGS sequence"/>
</dbReference>